<feature type="domain" description="Ig-like" evidence="5">
    <location>
        <begin position="29"/>
        <end position="132"/>
    </location>
</feature>
<evidence type="ECO:0000256" key="3">
    <source>
        <dbReference type="SAM" id="MobiDB-lite"/>
    </source>
</evidence>
<keyword evidence="2" id="KW-1015">Disulfide bond</keyword>
<dbReference type="InterPro" id="IPR036179">
    <property type="entry name" value="Ig-like_dom_sf"/>
</dbReference>
<dbReference type="PANTHER" id="PTHR44170:SF29">
    <property type="entry name" value="NEOGENIN"/>
    <property type="match status" value="1"/>
</dbReference>
<dbReference type="Pfam" id="PF07679">
    <property type="entry name" value="I-set"/>
    <property type="match status" value="1"/>
</dbReference>
<evidence type="ECO:0000259" key="5">
    <source>
        <dbReference type="PROSITE" id="PS50835"/>
    </source>
</evidence>
<dbReference type="SMART" id="SM00408">
    <property type="entry name" value="IGc2"/>
    <property type="match status" value="4"/>
</dbReference>
<feature type="domain" description="Ig-like" evidence="5">
    <location>
        <begin position="238"/>
        <end position="316"/>
    </location>
</feature>
<feature type="region of interest" description="Disordered" evidence="3">
    <location>
        <begin position="835"/>
        <end position="858"/>
    </location>
</feature>
<comment type="caution">
    <text evidence="7">The sequence shown here is derived from an EMBL/GenBank/DDBJ whole genome shotgun (WGS) entry which is preliminary data.</text>
</comment>
<sequence length="913" mass="99554">RAFIVDVFSGIPEPFHDCCQDYEEYALDPGLAIEAEPQRVVVNRRLPLSLDCPVVSDEDNPEFADLAYEWKKDGNSVKSRSPRSRVHVYNNGTLHIRKVVHRKKEGRVVDDGGLYECFVTNNFGTVLAHRINVVVARVDKKFRREPEDQTVPLGGTAYFQCDIHAVPDDLLIVWHKDDAILSTDKRNVVTSDAGRYKCQVTNKAFFSNYATDVGPQWRISLEGTLTVLSLLESSNKSPVFLVKPQNVTEVMATESALFPCVVAGTVPTPSVVWIKNSESAPDKWEEVQSSSNVKVLPGGSLEIHRATVDDAGTYACSDSEGTIRSTGELRVLELPVIEESPQSRRYPLASVIHLECIVAGQPLPRIRWLKDGKEVREKPFRVEFFERALAIYHSNVEDSGYYQCLAENKGGWALSLARIIVEVRGIGGEEVQVVVSNPSTILYGLEANTEYSVIVKAYTNLGASLSSKAALVHTYLTSFPQPSLTPVEKTAIALNWSDFHARHDHGRNIASYLIFYQASDSQETQQLEVDGNVDNYLLKGLEENQEYKIRMLVSYKVANPDSHEDPWPWSTVRTGASASNRIISDSGTERESDDAADETDEVNITANAASTSNPPPKLSAPFNLHAYPLKSDAISLQWNYLHKGVEGRLPVTHYVVQCQAISSLDTGPCTEPNINPFKVSSSHSNNAVIRGLRPFTLYNISVSAHSGDTSGPQSQSIYVQTKEDGSGEPSSLIVVHMGADTKSSGLLSDQHLGILGGAAIGLTSIIVTVIVIVVKQRQLSKQLERQAHLELGGQPQSLSGQERAADSVTGHSAGGPQTEELEKLIPTSANAAATMAAATTTTSSGDNDSSDSGCSSMLPQNCDVAEEKCDDSSSPFSDDSLGIVTVTADVSAGPHTAERDHFELAQNQRETVC</sequence>
<dbReference type="GO" id="GO:0016020">
    <property type="term" value="C:membrane"/>
    <property type="evidence" value="ECO:0007669"/>
    <property type="project" value="UniProtKB-SubCell"/>
</dbReference>
<dbReference type="SUPFAM" id="SSF48726">
    <property type="entry name" value="Immunoglobulin"/>
    <property type="match status" value="4"/>
</dbReference>
<reference evidence="7 8" key="1">
    <citation type="journal article" date="2023" name="Sci. Data">
        <title>Genome assembly of the Korean intertidal mud-creeper Batillaria attramentaria.</title>
        <authorList>
            <person name="Patra A.K."/>
            <person name="Ho P.T."/>
            <person name="Jun S."/>
            <person name="Lee S.J."/>
            <person name="Kim Y."/>
            <person name="Won Y.J."/>
        </authorList>
    </citation>
    <scope>NUCLEOTIDE SEQUENCE [LARGE SCALE GENOMIC DNA]</scope>
    <source>
        <strain evidence="7">Wonlab-2016</strain>
    </source>
</reference>
<feature type="compositionally biased region" description="Low complexity" evidence="3">
    <location>
        <begin position="835"/>
        <end position="857"/>
    </location>
</feature>
<evidence type="ECO:0000313" key="7">
    <source>
        <dbReference type="EMBL" id="KAK7475776.1"/>
    </source>
</evidence>
<dbReference type="InterPro" id="IPR003598">
    <property type="entry name" value="Ig_sub2"/>
</dbReference>
<evidence type="ECO:0000256" key="4">
    <source>
        <dbReference type="SAM" id="Phobius"/>
    </source>
</evidence>
<keyword evidence="8" id="KW-1185">Reference proteome</keyword>
<accession>A0ABD0JLM4</accession>
<dbReference type="InterPro" id="IPR003599">
    <property type="entry name" value="Ig_sub"/>
</dbReference>
<dbReference type="InterPro" id="IPR013098">
    <property type="entry name" value="Ig_I-set"/>
</dbReference>
<dbReference type="Pfam" id="PF13927">
    <property type="entry name" value="Ig_3"/>
    <property type="match status" value="1"/>
</dbReference>
<dbReference type="AlphaFoldDB" id="A0ABD0JLM4"/>
<dbReference type="CDD" id="cd00063">
    <property type="entry name" value="FN3"/>
    <property type="match status" value="3"/>
</dbReference>
<dbReference type="InterPro" id="IPR003961">
    <property type="entry name" value="FN3_dom"/>
</dbReference>
<feature type="domain" description="Fibronectin type-III" evidence="6">
    <location>
        <begin position="620"/>
        <end position="724"/>
    </location>
</feature>
<dbReference type="Pfam" id="PF00041">
    <property type="entry name" value="fn3"/>
    <property type="match status" value="1"/>
</dbReference>
<protein>
    <submittedName>
        <fullName evidence="7">Uncharacterized protein</fullName>
    </submittedName>
</protein>
<keyword evidence="1" id="KW-0677">Repeat</keyword>
<feature type="non-terminal residue" evidence="7">
    <location>
        <position position="1"/>
    </location>
</feature>
<keyword evidence="4" id="KW-1133">Transmembrane helix</keyword>
<dbReference type="SMART" id="SM00060">
    <property type="entry name" value="FN3"/>
    <property type="match status" value="3"/>
</dbReference>
<proteinExistence type="predicted"/>
<dbReference type="PROSITE" id="PS50835">
    <property type="entry name" value="IG_LIKE"/>
    <property type="match status" value="4"/>
</dbReference>
<dbReference type="InterPro" id="IPR007110">
    <property type="entry name" value="Ig-like_dom"/>
</dbReference>
<feature type="region of interest" description="Disordered" evidence="3">
    <location>
        <begin position="578"/>
        <end position="599"/>
    </location>
</feature>
<feature type="domain" description="Ig-like" evidence="5">
    <location>
        <begin position="335"/>
        <end position="421"/>
    </location>
</feature>
<dbReference type="SMART" id="SM00409">
    <property type="entry name" value="IG"/>
    <property type="match status" value="4"/>
</dbReference>
<evidence type="ECO:0000259" key="6">
    <source>
        <dbReference type="PROSITE" id="PS50853"/>
    </source>
</evidence>
<evidence type="ECO:0000313" key="8">
    <source>
        <dbReference type="Proteomes" id="UP001519460"/>
    </source>
</evidence>
<evidence type="ECO:0000256" key="2">
    <source>
        <dbReference type="ARBA" id="ARBA00023157"/>
    </source>
</evidence>
<dbReference type="InterPro" id="IPR013783">
    <property type="entry name" value="Ig-like_fold"/>
</dbReference>
<dbReference type="EMBL" id="JACVVK020000394">
    <property type="protein sequence ID" value="KAK7475776.1"/>
    <property type="molecule type" value="Genomic_DNA"/>
</dbReference>
<dbReference type="Gene3D" id="2.60.40.10">
    <property type="entry name" value="Immunoglobulins"/>
    <property type="match status" value="7"/>
</dbReference>
<dbReference type="Pfam" id="PF13895">
    <property type="entry name" value="Ig_2"/>
    <property type="match status" value="1"/>
</dbReference>
<feature type="region of interest" description="Disordered" evidence="3">
    <location>
        <begin position="791"/>
        <end position="817"/>
    </location>
</feature>
<feature type="domain" description="Fibronectin type-III" evidence="6">
    <location>
        <begin position="479"/>
        <end position="577"/>
    </location>
</feature>
<dbReference type="PROSITE" id="PS50853">
    <property type="entry name" value="FN3"/>
    <property type="match status" value="2"/>
</dbReference>
<feature type="transmembrane region" description="Helical" evidence="4">
    <location>
        <begin position="752"/>
        <end position="774"/>
    </location>
</feature>
<evidence type="ECO:0000256" key="1">
    <source>
        <dbReference type="ARBA" id="ARBA00022737"/>
    </source>
</evidence>
<keyword evidence="4" id="KW-0472">Membrane</keyword>
<name>A0ABD0JLM4_9CAEN</name>
<dbReference type="PANTHER" id="PTHR44170">
    <property type="entry name" value="PROTEIN SIDEKICK"/>
    <property type="match status" value="1"/>
</dbReference>
<feature type="domain" description="Ig-like" evidence="5">
    <location>
        <begin position="140"/>
        <end position="214"/>
    </location>
</feature>
<organism evidence="7 8">
    <name type="scientific">Batillaria attramentaria</name>
    <dbReference type="NCBI Taxonomy" id="370345"/>
    <lineage>
        <taxon>Eukaryota</taxon>
        <taxon>Metazoa</taxon>
        <taxon>Spiralia</taxon>
        <taxon>Lophotrochozoa</taxon>
        <taxon>Mollusca</taxon>
        <taxon>Gastropoda</taxon>
        <taxon>Caenogastropoda</taxon>
        <taxon>Sorbeoconcha</taxon>
        <taxon>Cerithioidea</taxon>
        <taxon>Batillariidae</taxon>
        <taxon>Batillaria</taxon>
    </lineage>
</organism>
<dbReference type="InterPro" id="IPR036116">
    <property type="entry name" value="FN3_sf"/>
</dbReference>
<dbReference type="Proteomes" id="UP001519460">
    <property type="component" value="Unassembled WGS sequence"/>
</dbReference>
<keyword evidence="4" id="KW-0812">Transmembrane</keyword>
<gene>
    <name evidence="7" type="ORF">BaRGS_00032997</name>
</gene>
<dbReference type="SUPFAM" id="SSF49265">
    <property type="entry name" value="Fibronectin type III"/>
    <property type="match status" value="2"/>
</dbReference>